<reference evidence="2" key="1">
    <citation type="journal article" date="2011" name="Nature">
        <title>Genome sequence and analysis of the tuber crop potato.</title>
        <authorList>
            <consortium name="The Potato Genome Sequencing Consortium"/>
        </authorList>
    </citation>
    <scope>NUCLEOTIDE SEQUENCE [LARGE SCALE GENOMIC DNA]</scope>
    <source>
        <strain evidence="2">cv. DM1-3 516 R44</strain>
    </source>
</reference>
<evidence type="ECO:0000313" key="1">
    <source>
        <dbReference type="EnsemblPlants" id="PGSC0003DMT400091905"/>
    </source>
</evidence>
<dbReference type="Gramene" id="PGSC0003DMT400091905">
    <property type="protein sequence ID" value="PGSC0003DMT400091905"/>
    <property type="gene ID" value="PGSC0003DMG400041476"/>
</dbReference>
<dbReference type="CDD" id="cd00303">
    <property type="entry name" value="retropepsin_like"/>
    <property type="match status" value="1"/>
</dbReference>
<accession>M1DNN4</accession>
<proteinExistence type="predicted"/>
<protein>
    <submittedName>
        <fullName evidence="1">Gag-pol polyprotein</fullName>
    </submittedName>
</protein>
<organism evidence="1 2">
    <name type="scientific">Solanum tuberosum</name>
    <name type="common">Potato</name>
    <dbReference type="NCBI Taxonomy" id="4113"/>
    <lineage>
        <taxon>Eukaryota</taxon>
        <taxon>Viridiplantae</taxon>
        <taxon>Streptophyta</taxon>
        <taxon>Embryophyta</taxon>
        <taxon>Tracheophyta</taxon>
        <taxon>Spermatophyta</taxon>
        <taxon>Magnoliopsida</taxon>
        <taxon>eudicotyledons</taxon>
        <taxon>Gunneridae</taxon>
        <taxon>Pentapetalae</taxon>
        <taxon>asterids</taxon>
        <taxon>lamiids</taxon>
        <taxon>Solanales</taxon>
        <taxon>Solanaceae</taxon>
        <taxon>Solanoideae</taxon>
        <taxon>Solaneae</taxon>
        <taxon>Solanum</taxon>
    </lineage>
</organism>
<reference evidence="1" key="2">
    <citation type="submission" date="2015-06" db="UniProtKB">
        <authorList>
            <consortium name="EnsemblPlants"/>
        </authorList>
    </citation>
    <scope>IDENTIFICATION</scope>
    <source>
        <strain evidence="1">DM1-3 516 R44</strain>
    </source>
</reference>
<dbReference type="InterPro" id="IPR021109">
    <property type="entry name" value="Peptidase_aspartic_dom_sf"/>
</dbReference>
<dbReference type="Proteomes" id="UP000011115">
    <property type="component" value="Unassembled WGS sequence"/>
</dbReference>
<dbReference type="EnsemblPlants" id="PGSC0003DMT400091905">
    <property type="protein sequence ID" value="PGSC0003DMT400091905"/>
    <property type="gene ID" value="PGSC0003DMG400041476"/>
</dbReference>
<dbReference type="OMA" id="YASIECR"/>
<keyword evidence="2" id="KW-1185">Reference proteome</keyword>
<dbReference type="AlphaFoldDB" id="M1DNN4"/>
<dbReference type="InParanoid" id="M1DNN4"/>
<name>M1DNN4_SOLTU</name>
<dbReference type="HOGENOM" id="CLU_138220_0_0_1"/>
<dbReference type="Gene3D" id="2.40.70.10">
    <property type="entry name" value="Acid Proteases"/>
    <property type="match status" value="1"/>
</dbReference>
<evidence type="ECO:0000313" key="2">
    <source>
        <dbReference type="Proteomes" id="UP000011115"/>
    </source>
</evidence>
<sequence length="125" mass="14468">MLRVFQLDVYALLDPGATLSFVTPYVAMRFDMLPDVLLEPFSVSTSSTPIGDFVVAKRVYRRCLVSLSHRVTLVDLVELDMIYFDVILTMDWLHSFYASIECRTRVVKFQFPNEPILEWKGEILV</sequence>
<dbReference type="Pfam" id="PF08284">
    <property type="entry name" value="RVP_2"/>
    <property type="match status" value="1"/>
</dbReference>
<dbReference type="PaxDb" id="4113-PGSC0003DMT400091905"/>